<proteinExistence type="predicted"/>
<dbReference type="Ensembl" id="ENSEEET00000012472.2">
    <property type="protein sequence ID" value="ENSEEEP00000012328.1"/>
    <property type="gene ID" value="ENSEEEG00000006204.2"/>
</dbReference>
<keyword evidence="2" id="KW-1185">Reference proteome</keyword>
<organism evidence="1 2">
    <name type="scientific">Electrophorus electricus</name>
    <name type="common">Electric eel</name>
    <name type="synonym">Gymnotus electricus</name>
    <dbReference type="NCBI Taxonomy" id="8005"/>
    <lineage>
        <taxon>Eukaryota</taxon>
        <taxon>Metazoa</taxon>
        <taxon>Chordata</taxon>
        <taxon>Craniata</taxon>
        <taxon>Vertebrata</taxon>
        <taxon>Euteleostomi</taxon>
        <taxon>Actinopterygii</taxon>
        <taxon>Neopterygii</taxon>
        <taxon>Teleostei</taxon>
        <taxon>Ostariophysi</taxon>
        <taxon>Gymnotiformes</taxon>
        <taxon>Gymnotoidei</taxon>
        <taxon>Gymnotidae</taxon>
        <taxon>Electrophorus</taxon>
    </lineage>
</organism>
<accession>A0A4W4EJV3</accession>
<dbReference type="Proteomes" id="UP000314983">
    <property type="component" value="Chromosome 17"/>
</dbReference>
<reference evidence="1" key="5">
    <citation type="submission" date="2025-09" db="UniProtKB">
        <authorList>
            <consortium name="Ensembl"/>
        </authorList>
    </citation>
    <scope>IDENTIFICATION</scope>
</reference>
<dbReference type="PANTHER" id="PTHR28671:SF3">
    <property type="entry name" value="COILED-COIL DOMAIN-CONTAINING PROTEIN 169"/>
    <property type="match status" value="1"/>
</dbReference>
<name>A0A4W4EJV3_ELEEL</name>
<reference evidence="2" key="1">
    <citation type="journal article" date="2014" name="Science">
        <title>Nonhuman genetics. Genomic basis for the convergent evolution of electric organs.</title>
        <authorList>
            <person name="Gallant J.R."/>
            <person name="Traeger L.L."/>
            <person name="Volkening J.D."/>
            <person name="Moffett H."/>
            <person name="Chen P.H."/>
            <person name="Novina C.D."/>
            <person name="Phillips G.N.Jr."/>
            <person name="Anand R."/>
            <person name="Wells G.B."/>
            <person name="Pinch M."/>
            <person name="Guth R."/>
            <person name="Unguez G.A."/>
            <person name="Albert J.S."/>
            <person name="Zakon H.H."/>
            <person name="Samanta M.P."/>
            <person name="Sussman M.R."/>
        </authorList>
    </citation>
    <scope>NUCLEOTIDE SEQUENCE [LARGE SCALE GENOMIC DNA]</scope>
</reference>
<reference evidence="1" key="3">
    <citation type="submission" date="2020-05" db="EMBL/GenBank/DDBJ databases">
        <title>Electrophorus electricus (electric eel) genome, fEleEle1, primary haplotype.</title>
        <authorList>
            <person name="Myers G."/>
            <person name="Meyer A."/>
            <person name="Fedrigo O."/>
            <person name="Formenti G."/>
            <person name="Rhie A."/>
            <person name="Tracey A."/>
            <person name="Sims Y."/>
            <person name="Jarvis E.D."/>
        </authorList>
    </citation>
    <scope>NUCLEOTIDE SEQUENCE [LARGE SCALE GENOMIC DNA]</scope>
</reference>
<reference evidence="2" key="2">
    <citation type="journal article" date="2017" name="Sci. Adv.">
        <title>A tail of two voltages: Proteomic comparison of the three electric organs of the electric eel.</title>
        <authorList>
            <person name="Traeger L.L."/>
            <person name="Sabat G."/>
            <person name="Barrett-Wilt G.A."/>
            <person name="Wells G.B."/>
            <person name="Sussman M.R."/>
        </authorList>
    </citation>
    <scope>NUCLEOTIDE SEQUENCE [LARGE SCALE GENOMIC DNA]</scope>
</reference>
<evidence type="ECO:0000313" key="1">
    <source>
        <dbReference type="Ensembl" id="ENSEEEP00000012328.1"/>
    </source>
</evidence>
<dbReference type="AlphaFoldDB" id="A0A4W4EJV3"/>
<reference evidence="1" key="4">
    <citation type="submission" date="2025-08" db="UniProtKB">
        <authorList>
            <consortium name="Ensembl"/>
        </authorList>
    </citation>
    <scope>IDENTIFICATION</scope>
</reference>
<dbReference type="Pfam" id="PF15372">
    <property type="entry name" value="DUF4600"/>
    <property type="match status" value="1"/>
</dbReference>
<evidence type="ECO:0000313" key="2">
    <source>
        <dbReference type="Proteomes" id="UP000314983"/>
    </source>
</evidence>
<sequence length="133" mass="15674">MKCRFGCSKTVWTVYKDLLVCTRLGNEWRTRYETQLELNRQLERQIVDVYLSDRLASIRLYDEMTVVSKGIYPHFIWINICVSFKIMPRSSGKKPVISAQQSADERKERRMMEGSSPQALLQMISLNRCEFEV</sequence>
<dbReference type="PANTHER" id="PTHR28671">
    <property type="entry name" value="COILED-COIL DOMAIN-CONTAINING PROTEIN 169"/>
    <property type="match status" value="1"/>
</dbReference>
<protein>
    <submittedName>
        <fullName evidence="1">Uncharacterized protein</fullName>
    </submittedName>
</protein>
<dbReference type="InterPro" id="IPR028022">
    <property type="entry name" value="DUF4600"/>
</dbReference>